<dbReference type="Pfam" id="PF00226">
    <property type="entry name" value="DnaJ"/>
    <property type="match status" value="1"/>
</dbReference>
<keyword evidence="2" id="KW-0472">Membrane</keyword>
<dbReference type="SMART" id="SM00271">
    <property type="entry name" value="DnaJ"/>
    <property type="match status" value="1"/>
</dbReference>
<evidence type="ECO:0000313" key="5">
    <source>
        <dbReference type="Proteomes" id="UP000263900"/>
    </source>
</evidence>
<dbReference type="InterPro" id="IPR001623">
    <property type="entry name" value="DnaJ_domain"/>
</dbReference>
<feature type="transmembrane region" description="Helical" evidence="2">
    <location>
        <begin position="195"/>
        <end position="215"/>
    </location>
</feature>
<keyword evidence="2" id="KW-0812">Transmembrane</keyword>
<dbReference type="PANTHER" id="PTHR44360:SF1">
    <property type="entry name" value="DNAJ HOMOLOG SUBFAMILY B MEMBER 9"/>
    <property type="match status" value="1"/>
</dbReference>
<accession>A0A3B7MQM4</accession>
<keyword evidence="2" id="KW-1133">Transmembrane helix</keyword>
<dbReference type="PANTHER" id="PTHR44360">
    <property type="entry name" value="DNAJ HOMOLOG SUBFAMILY B MEMBER 9"/>
    <property type="match status" value="1"/>
</dbReference>
<evidence type="ECO:0000313" key="4">
    <source>
        <dbReference type="EMBL" id="AXY75276.1"/>
    </source>
</evidence>
<dbReference type="RefSeq" id="WP_119051157.1">
    <property type="nucleotide sequence ID" value="NZ_CP032157.1"/>
</dbReference>
<evidence type="ECO:0000256" key="1">
    <source>
        <dbReference type="ARBA" id="ARBA00023186"/>
    </source>
</evidence>
<dbReference type="Gene3D" id="1.10.287.110">
    <property type="entry name" value="DnaJ domain"/>
    <property type="match status" value="1"/>
</dbReference>
<dbReference type="KEGG" id="pseg:D3H65_15355"/>
<dbReference type="InterPro" id="IPR018253">
    <property type="entry name" value="DnaJ_domain_CS"/>
</dbReference>
<keyword evidence="1" id="KW-0143">Chaperone</keyword>
<dbReference type="GO" id="GO:0051087">
    <property type="term" value="F:protein-folding chaperone binding"/>
    <property type="evidence" value="ECO:0007669"/>
    <property type="project" value="TreeGrafter"/>
</dbReference>
<dbReference type="CDD" id="cd06257">
    <property type="entry name" value="DnaJ"/>
    <property type="match status" value="1"/>
</dbReference>
<dbReference type="SUPFAM" id="SSF46565">
    <property type="entry name" value="Chaperone J-domain"/>
    <property type="match status" value="1"/>
</dbReference>
<dbReference type="InterPro" id="IPR051948">
    <property type="entry name" value="Hsp70_co-chaperone_J-domain"/>
</dbReference>
<dbReference type="EMBL" id="CP032157">
    <property type="protein sequence ID" value="AXY75276.1"/>
    <property type="molecule type" value="Genomic_DNA"/>
</dbReference>
<dbReference type="Proteomes" id="UP000263900">
    <property type="component" value="Chromosome"/>
</dbReference>
<feature type="domain" description="J" evidence="3">
    <location>
        <begin position="5"/>
        <end position="70"/>
    </location>
</feature>
<dbReference type="GO" id="GO:0051787">
    <property type="term" value="F:misfolded protein binding"/>
    <property type="evidence" value="ECO:0007669"/>
    <property type="project" value="TreeGrafter"/>
</dbReference>
<evidence type="ECO:0000256" key="2">
    <source>
        <dbReference type="SAM" id="Phobius"/>
    </source>
</evidence>
<organism evidence="4 5">
    <name type="scientific">Paraflavitalea soli</name>
    <dbReference type="NCBI Taxonomy" id="2315862"/>
    <lineage>
        <taxon>Bacteria</taxon>
        <taxon>Pseudomonadati</taxon>
        <taxon>Bacteroidota</taxon>
        <taxon>Chitinophagia</taxon>
        <taxon>Chitinophagales</taxon>
        <taxon>Chitinophagaceae</taxon>
        <taxon>Paraflavitalea</taxon>
    </lineage>
</organism>
<gene>
    <name evidence="4" type="ORF">D3H65_15355</name>
</gene>
<dbReference type="GO" id="GO:0036503">
    <property type="term" value="P:ERAD pathway"/>
    <property type="evidence" value="ECO:0007669"/>
    <property type="project" value="TreeGrafter"/>
</dbReference>
<dbReference type="PROSITE" id="PS00636">
    <property type="entry name" value="DNAJ_1"/>
    <property type="match status" value="1"/>
</dbReference>
<dbReference type="PRINTS" id="PR00625">
    <property type="entry name" value="JDOMAIN"/>
</dbReference>
<proteinExistence type="predicted"/>
<reference evidence="4 5" key="1">
    <citation type="submission" date="2018-09" db="EMBL/GenBank/DDBJ databases">
        <title>Genome sequencing of strain 6GH32-13.</title>
        <authorList>
            <person name="Weon H.-Y."/>
            <person name="Heo J."/>
            <person name="Kwon S.-W."/>
        </authorList>
    </citation>
    <scope>NUCLEOTIDE SEQUENCE [LARGE SCALE GENOMIC DNA]</scope>
    <source>
        <strain evidence="4 5">5GH32-13</strain>
    </source>
</reference>
<protein>
    <recommendedName>
        <fullName evidence="3">J domain-containing protein</fullName>
    </recommendedName>
</protein>
<keyword evidence="5" id="KW-1185">Reference proteome</keyword>
<evidence type="ECO:0000259" key="3">
    <source>
        <dbReference type="PROSITE" id="PS50076"/>
    </source>
</evidence>
<dbReference type="OrthoDB" id="9779622at2"/>
<dbReference type="PROSITE" id="PS50076">
    <property type="entry name" value="DNAJ_2"/>
    <property type="match status" value="1"/>
</dbReference>
<name>A0A3B7MQM4_9BACT</name>
<dbReference type="AlphaFoldDB" id="A0A3B7MQM4"/>
<dbReference type="InterPro" id="IPR036869">
    <property type="entry name" value="J_dom_sf"/>
</dbReference>
<sequence>MQLKDYYKTLEVTPLATPQEIKRSFRRLALKYHPDKNNDDHLSAALFREVQEAWEVLSDPKQREEYNYKRWYNRSVGEAFTERALTPAGILAECERLKQYVVSMNIFQVDYDGLSYHIRQLLSDNNIGILQQFDDTGTKRAVNKALLKAAEPLPLSYLQPIASLLVKLAGQDESMISEVAAAVQQRKRRASWDKYKWVVVLLITAAICWIMYMVGKAGPGR</sequence>